<gene>
    <name evidence="2" type="ORF">PVIIG_05446</name>
</gene>
<feature type="region of interest" description="Disordered" evidence="1">
    <location>
        <begin position="178"/>
        <end position="211"/>
    </location>
</feature>
<dbReference type="AlphaFoldDB" id="A0A0J9S2Q4"/>
<evidence type="ECO:0000313" key="3">
    <source>
        <dbReference type="Proteomes" id="UP000053562"/>
    </source>
</evidence>
<dbReference type="EMBL" id="KQ234517">
    <property type="protein sequence ID" value="KMZ77071.1"/>
    <property type="molecule type" value="Genomic_DNA"/>
</dbReference>
<accession>A0A0J9S2Q4</accession>
<evidence type="ECO:0000313" key="2">
    <source>
        <dbReference type="EMBL" id="KMZ77071.1"/>
    </source>
</evidence>
<reference evidence="2 3" key="1">
    <citation type="submission" date="2011-08" db="EMBL/GenBank/DDBJ databases">
        <title>The Genome Sequence of Plasmodium vivax India VII.</title>
        <authorList>
            <consortium name="The Broad Institute Genome Sequencing Platform"/>
            <consortium name="The Broad Institute Genome Sequencing Center for Infectious Disease"/>
            <person name="Neafsey D."/>
            <person name="Carlton J."/>
            <person name="Barnwell J."/>
            <person name="Collins W."/>
            <person name="Escalante A."/>
            <person name="Mullikin J."/>
            <person name="Saul A."/>
            <person name="Guigo R."/>
            <person name="Camara F."/>
            <person name="Young S.K."/>
            <person name="Zeng Q."/>
            <person name="Gargeya S."/>
            <person name="Fitzgerald M."/>
            <person name="Haas B."/>
            <person name="Abouelleil A."/>
            <person name="Alvarado L."/>
            <person name="Arachchi H.M."/>
            <person name="Berlin A."/>
            <person name="Brown A."/>
            <person name="Chapman S.B."/>
            <person name="Chen Z."/>
            <person name="Dunbar C."/>
            <person name="Freedman E."/>
            <person name="Gearin G."/>
            <person name="Gellesch M."/>
            <person name="Goldberg J."/>
            <person name="Griggs A."/>
            <person name="Gujja S."/>
            <person name="Heiman D."/>
            <person name="Howarth C."/>
            <person name="Larson L."/>
            <person name="Lui A."/>
            <person name="MacDonald P.J.P."/>
            <person name="Montmayeur A."/>
            <person name="Murphy C."/>
            <person name="Neiman D."/>
            <person name="Pearson M."/>
            <person name="Priest M."/>
            <person name="Roberts A."/>
            <person name="Saif S."/>
            <person name="Shea T."/>
            <person name="Shenoy N."/>
            <person name="Sisk P."/>
            <person name="Stolte C."/>
            <person name="Sykes S."/>
            <person name="Wortman J."/>
            <person name="Nusbaum C."/>
            <person name="Birren B."/>
        </authorList>
    </citation>
    <scope>NUCLEOTIDE SEQUENCE [LARGE SCALE GENOMIC DNA]</scope>
    <source>
        <strain evidence="2 3">India VII</strain>
    </source>
</reference>
<evidence type="ECO:0000256" key="1">
    <source>
        <dbReference type="SAM" id="MobiDB-lite"/>
    </source>
</evidence>
<protein>
    <submittedName>
        <fullName evidence="2">Uncharacterized protein</fullName>
    </submittedName>
</protein>
<name>A0A0J9S2Q4_PLAVI</name>
<dbReference type="Proteomes" id="UP000053562">
    <property type="component" value="Unassembled WGS sequence"/>
</dbReference>
<sequence>MNYLNSKQTSKVWSWINNLKGYLSEYIKLVESELKLKKNEKFCFDLNYIIDVILDRFLKARKLDDNFKFYHNTQVNSKEVLNGNNALMCQRDVYNDITNFKKLRRMFYNFCEDSSYIRDNFISIKSLGKCEAYLPDIQNRKRILTRLLRKRGHASPELFNYSEECNLNNLGNFLNTMNCNPENTENPEKERSQSEKGIQLSDQVSRTGQETVTVSEQEEVDRDLSVDTKELMDLEKKQDEEEFNLNTTYSAASLLGTSVVLYFLSKVKHLLCTQL</sequence>
<proteinExistence type="predicted"/>
<organism evidence="2 3">
    <name type="scientific">Plasmodium vivax India VII</name>
    <dbReference type="NCBI Taxonomy" id="1077284"/>
    <lineage>
        <taxon>Eukaryota</taxon>
        <taxon>Sar</taxon>
        <taxon>Alveolata</taxon>
        <taxon>Apicomplexa</taxon>
        <taxon>Aconoidasida</taxon>
        <taxon>Haemosporida</taxon>
        <taxon>Plasmodiidae</taxon>
        <taxon>Plasmodium</taxon>
        <taxon>Plasmodium (Plasmodium)</taxon>
    </lineage>
</organism>